<feature type="region of interest" description="Disordered" evidence="1">
    <location>
        <begin position="265"/>
        <end position="292"/>
    </location>
</feature>
<reference evidence="2" key="1">
    <citation type="submission" date="2023-03" db="EMBL/GenBank/DDBJ databases">
        <title>Emydomyces testavorans Genome Sequence.</title>
        <authorList>
            <person name="Hoyer L."/>
        </authorList>
    </citation>
    <scope>NUCLEOTIDE SEQUENCE</scope>
    <source>
        <strain evidence="2">16-2883</strain>
    </source>
</reference>
<dbReference type="AlphaFoldDB" id="A0AAF0IIW2"/>
<feature type="region of interest" description="Disordered" evidence="1">
    <location>
        <begin position="142"/>
        <end position="185"/>
    </location>
</feature>
<evidence type="ECO:0000256" key="1">
    <source>
        <dbReference type="SAM" id="MobiDB-lite"/>
    </source>
</evidence>
<protein>
    <submittedName>
        <fullName evidence="2">Uncharacterized protein</fullName>
    </submittedName>
</protein>
<evidence type="ECO:0000313" key="3">
    <source>
        <dbReference type="Proteomes" id="UP001219355"/>
    </source>
</evidence>
<sequence>MRKPTISQLVYTTLFPKPRANDPTNFASHITRNLVPEVRVETSTFYGSLDCIEAQYPGLDYSFPPHRMRLSRFYHHRKLFKAFDELSLTEEEIASLCHWEGTKSAKDRYERDEGMHVRDTTADGLLISSPHIPASVHVHRWNHDESPASPQAKPVENTVETHGSDAMHSDTTTEEESSEDELEESVGFALNQHLLEATAAREQGANVSLDDVWEQWLKEAIERGSYEDILHSIREGSVEFARALMPPTALYGNVDARQARQPVMPSPNTALYPGLAQYHTPDPPAGPAPNTR</sequence>
<accession>A0AAF0IIW2</accession>
<dbReference type="EMBL" id="CP120628">
    <property type="protein sequence ID" value="WEW58317.1"/>
    <property type="molecule type" value="Genomic_DNA"/>
</dbReference>
<feature type="compositionally biased region" description="Acidic residues" evidence="1">
    <location>
        <begin position="172"/>
        <end position="184"/>
    </location>
</feature>
<keyword evidence="3" id="KW-1185">Reference proteome</keyword>
<proteinExistence type="predicted"/>
<evidence type="ECO:0000313" key="2">
    <source>
        <dbReference type="EMBL" id="WEW58317.1"/>
    </source>
</evidence>
<dbReference type="Proteomes" id="UP001219355">
    <property type="component" value="Chromosome 2"/>
</dbReference>
<organism evidence="2 3">
    <name type="scientific">Emydomyces testavorans</name>
    <dbReference type="NCBI Taxonomy" id="2070801"/>
    <lineage>
        <taxon>Eukaryota</taxon>
        <taxon>Fungi</taxon>
        <taxon>Dikarya</taxon>
        <taxon>Ascomycota</taxon>
        <taxon>Pezizomycotina</taxon>
        <taxon>Eurotiomycetes</taxon>
        <taxon>Eurotiomycetidae</taxon>
        <taxon>Onygenales</taxon>
        <taxon>Nannizziopsiaceae</taxon>
        <taxon>Emydomyces</taxon>
    </lineage>
</organism>
<gene>
    <name evidence="2" type="ORF">PRK78_003785</name>
</gene>
<feature type="compositionally biased region" description="Pro residues" evidence="1">
    <location>
        <begin position="281"/>
        <end position="292"/>
    </location>
</feature>
<name>A0AAF0IIW2_9EURO</name>